<dbReference type="InParanoid" id="M1CQT5"/>
<reference evidence="1" key="2">
    <citation type="submission" date="2015-06" db="UniProtKB">
        <authorList>
            <consortium name="EnsemblPlants"/>
        </authorList>
    </citation>
    <scope>IDENTIFICATION</scope>
    <source>
        <strain evidence="1">DM1-3 516 R44</strain>
    </source>
</reference>
<dbReference type="AlphaFoldDB" id="M1CQT5"/>
<dbReference type="PaxDb" id="4113-PGSC0003DMT400072715"/>
<sequence length="56" mass="6226">MGLNPPPFLLDLLSRERMGFGPIFILDNPCIHIMHTAAYGLYISPFSCISSYIPNA</sequence>
<dbReference type="EnsemblPlants" id="PGSC0003DMT400072715">
    <property type="protein sequence ID" value="PGSC0003DMT400072715"/>
    <property type="gene ID" value="PGSC0003DMG400028297"/>
</dbReference>
<proteinExistence type="predicted"/>
<protein>
    <submittedName>
        <fullName evidence="1">Uncharacterized protein</fullName>
    </submittedName>
</protein>
<dbReference type="Gramene" id="PGSC0003DMT400072715">
    <property type="protein sequence ID" value="PGSC0003DMT400072715"/>
    <property type="gene ID" value="PGSC0003DMG400028297"/>
</dbReference>
<dbReference type="Proteomes" id="UP000011115">
    <property type="component" value="Unassembled WGS sequence"/>
</dbReference>
<evidence type="ECO:0000313" key="2">
    <source>
        <dbReference type="Proteomes" id="UP000011115"/>
    </source>
</evidence>
<dbReference type="HOGENOM" id="CLU_3018019_0_0_1"/>
<accession>M1CQT5</accession>
<keyword evidence="2" id="KW-1185">Reference proteome</keyword>
<organism evidence="1 2">
    <name type="scientific">Solanum tuberosum</name>
    <name type="common">Potato</name>
    <dbReference type="NCBI Taxonomy" id="4113"/>
    <lineage>
        <taxon>Eukaryota</taxon>
        <taxon>Viridiplantae</taxon>
        <taxon>Streptophyta</taxon>
        <taxon>Embryophyta</taxon>
        <taxon>Tracheophyta</taxon>
        <taxon>Spermatophyta</taxon>
        <taxon>Magnoliopsida</taxon>
        <taxon>eudicotyledons</taxon>
        <taxon>Gunneridae</taxon>
        <taxon>Pentapetalae</taxon>
        <taxon>asterids</taxon>
        <taxon>lamiids</taxon>
        <taxon>Solanales</taxon>
        <taxon>Solanaceae</taxon>
        <taxon>Solanoideae</taxon>
        <taxon>Solaneae</taxon>
        <taxon>Solanum</taxon>
    </lineage>
</organism>
<evidence type="ECO:0000313" key="1">
    <source>
        <dbReference type="EnsemblPlants" id="PGSC0003DMT400072715"/>
    </source>
</evidence>
<reference evidence="2" key="1">
    <citation type="journal article" date="2011" name="Nature">
        <title>Genome sequence and analysis of the tuber crop potato.</title>
        <authorList>
            <consortium name="The Potato Genome Sequencing Consortium"/>
        </authorList>
    </citation>
    <scope>NUCLEOTIDE SEQUENCE [LARGE SCALE GENOMIC DNA]</scope>
    <source>
        <strain evidence="2">cv. DM1-3 516 R44</strain>
    </source>
</reference>
<name>M1CQT5_SOLTU</name>